<accession>A0A3N1GZ31</accession>
<dbReference type="EMBL" id="RJKM01000001">
    <property type="protein sequence ID" value="ROP35560.1"/>
    <property type="molecule type" value="Genomic_DNA"/>
</dbReference>
<keyword evidence="3" id="KW-1185">Reference proteome</keyword>
<reference evidence="2 3" key="1">
    <citation type="submission" date="2018-11" db="EMBL/GenBank/DDBJ databases">
        <title>Sequencing the genomes of 1000 actinobacteria strains.</title>
        <authorList>
            <person name="Klenk H.-P."/>
        </authorList>
    </citation>
    <scope>NUCLEOTIDE SEQUENCE [LARGE SCALE GENOMIC DNA]</scope>
    <source>
        <strain evidence="2 3">DSM 44231</strain>
    </source>
</reference>
<organism evidence="2 3">
    <name type="scientific">Saccharothrix texasensis</name>
    <dbReference type="NCBI Taxonomy" id="103734"/>
    <lineage>
        <taxon>Bacteria</taxon>
        <taxon>Bacillati</taxon>
        <taxon>Actinomycetota</taxon>
        <taxon>Actinomycetes</taxon>
        <taxon>Pseudonocardiales</taxon>
        <taxon>Pseudonocardiaceae</taxon>
        <taxon>Saccharothrix</taxon>
    </lineage>
</organism>
<evidence type="ECO:0000313" key="2">
    <source>
        <dbReference type="EMBL" id="ROP35560.1"/>
    </source>
</evidence>
<feature type="chain" id="PRO_5038852090" description="Neocarzinostatin family protein" evidence="1">
    <location>
        <begin position="32"/>
        <end position="149"/>
    </location>
</feature>
<gene>
    <name evidence="2" type="ORF">EDD40_0793</name>
</gene>
<dbReference type="AlphaFoldDB" id="A0A3N1GZ31"/>
<proteinExistence type="predicted"/>
<dbReference type="OrthoDB" id="3688007at2"/>
<name>A0A3N1GZ31_9PSEU</name>
<evidence type="ECO:0000256" key="1">
    <source>
        <dbReference type="SAM" id="SignalP"/>
    </source>
</evidence>
<feature type="signal peptide" evidence="1">
    <location>
        <begin position="1"/>
        <end position="31"/>
    </location>
</feature>
<evidence type="ECO:0000313" key="3">
    <source>
        <dbReference type="Proteomes" id="UP000268727"/>
    </source>
</evidence>
<keyword evidence="1" id="KW-0732">Signal</keyword>
<dbReference type="Proteomes" id="UP000268727">
    <property type="component" value="Unassembled WGS sequence"/>
</dbReference>
<sequence>MKKKTTKAKTSFATALIAAMLAVLGMLTTPAVGSASTSEAAYPVSSFRLPYGASLLAGEITWYDRSVHITGSVKAVSTGKTAWFLGESPNCLVGPETRTASVGETRGFLVDIPCNYPGGITIVYVRMYDVQGNYLRGDICTRNGCVHQD</sequence>
<comment type="caution">
    <text evidence="2">The sequence shown here is derived from an EMBL/GenBank/DDBJ whole genome shotgun (WGS) entry which is preliminary data.</text>
</comment>
<evidence type="ECO:0008006" key="4">
    <source>
        <dbReference type="Google" id="ProtNLM"/>
    </source>
</evidence>
<protein>
    <recommendedName>
        <fullName evidence="4">Neocarzinostatin family protein</fullName>
    </recommendedName>
</protein>